<dbReference type="InParanoid" id="F4WVL6"/>
<dbReference type="OrthoDB" id="7552280at2759"/>
<name>F4WVL6_ACREC</name>
<protein>
    <recommendedName>
        <fullName evidence="2">DUF8207 domain-containing protein</fullName>
    </recommendedName>
</protein>
<sequence>MADVCEREKVARKIEKSSESIRKKHRALKTGRIEEDIALNRHFKHLIEPLRLFVDSPNMRATKKESRDEDPASASKRARKEKEEQKEGQEASEMFERSMTINPIIDRTIDCKRQKVERHYELAWARWVKSTSRGALDKESGIDYVYGVYLHLHKDKLIFGNKRFDVDDADNIIIDGVQYAGTPDLYELIFKRIPDDAFYTENDMHKYKSMLLVMNAHKHKYHSQGRLLSNRGYKYKHVIAPLMSVTPKKQKKKSGKELPHTMTLNDNAIDYWNDSNELKDRLRLLDASHRAGNNAHEILSIIEELREAGLIIN</sequence>
<feature type="compositionally biased region" description="Basic and acidic residues" evidence="1">
    <location>
        <begin position="1"/>
        <end position="21"/>
    </location>
</feature>
<dbReference type="AlphaFoldDB" id="F4WVL6"/>
<feature type="compositionally biased region" description="Basic and acidic residues" evidence="1">
    <location>
        <begin position="80"/>
        <end position="89"/>
    </location>
</feature>
<proteinExistence type="predicted"/>
<gene>
    <name evidence="3" type="ORF">G5I_09960</name>
</gene>
<evidence type="ECO:0000256" key="1">
    <source>
        <dbReference type="SAM" id="MobiDB-lite"/>
    </source>
</evidence>
<reference evidence="3" key="1">
    <citation type="submission" date="2011-02" db="EMBL/GenBank/DDBJ databases">
        <title>The genome of the leaf-cutting ant Acromyrmex echinatior suggests key adaptations to social evolution and fungus farming.</title>
        <authorList>
            <person name="Nygaard S."/>
            <person name="Zhang G."/>
        </authorList>
    </citation>
    <scope>NUCLEOTIDE SEQUENCE</scope>
</reference>
<evidence type="ECO:0000313" key="4">
    <source>
        <dbReference type="Proteomes" id="UP000007755"/>
    </source>
</evidence>
<dbReference type="PANTHER" id="PTHR35374:SF1">
    <property type="entry name" value="PROTEIN KINASE DOMAIN-CONTAINING PROTEIN"/>
    <property type="match status" value="1"/>
</dbReference>
<accession>F4WVL6</accession>
<evidence type="ECO:0000313" key="3">
    <source>
        <dbReference type="EMBL" id="EGI61753.1"/>
    </source>
</evidence>
<keyword evidence="4" id="KW-1185">Reference proteome</keyword>
<feature type="domain" description="DUF8207" evidence="2">
    <location>
        <begin position="142"/>
        <end position="243"/>
    </location>
</feature>
<dbReference type="PANTHER" id="PTHR35374">
    <property type="entry name" value="CYCLIN-DEPENDENT KINASE 11A-LIKE"/>
    <property type="match status" value="1"/>
</dbReference>
<organism evidence="4">
    <name type="scientific">Acromyrmex echinatior</name>
    <name type="common">Panamanian leafcutter ant</name>
    <name type="synonym">Acromyrmex octospinosus echinatior</name>
    <dbReference type="NCBI Taxonomy" id="103372"/>
    <lineage>
        <taxon>Eukaryota</taxon>
        <taxon>Metazoa</taxon>
        <taxon>Ecdysozoa</taxon>
        <taxon>Arthropoda</taxon>
        <taxon>Hexapoda</taxon>
        <taxon>Insecta</taxon>
        <taxon>Pterygota</taxon>
        <taxon>Neoptera</taxon>
        <taxon>Endopterygota</taxon>
        <taxon>Hymenoptera</taxon>
        <taxon>Apocrita</taxon>
        <taxon>Aculeata</taxon>
        <taxon>Formicoidea</taxon>
        <taxon>Formicidae</taxon>
        <taxon>Myrmicinae</taxon>
        <taxon>Acromyrmex</taxon>
    </lineage>
</organism>
<dbReference type="EMBL" id="GL888388">
    <property type="protein sequence ID" value="EGI61753.1"/>
    <property type="molecule type" value="Genomic_DNA"/>
</dbReference>
<feature type="region of interest" description="Disordered" evidence="1">
    <location>
        <begin position="58"/>
        <end position="93"/>
    </location>
</feature>
<dbReference type="InterPro" id="IPR058520">
    <property type="entry name" value="DUF8207"/>
</dbReference>
<feature type="region of interest" description="Disordered" evidence="1">
    <location>
        <begin position="1"/>
        <end position="27"/>
    </location>
</feature>
<evidence type="ECO:0000259" key="2">
    <source>
        <dbReference type="Pfam" id="PF26634"/>
    </source>
</evidence>
<dbReference type="Pfam" id="PF26634">
    <property type="entry name" value="DUF8207"/>
    <property type="match status" value="1"/>
</dbReference>
<dbReference type="Proteomes" id="UP000007755">
    <property type="component" value="Unassembled WGS sequence"/>
</dbReference>
<dbReference type="eggNOG" id="ENOG502TBTP">
    <property type="taxonomic scope" value="Eukaryota"/>
</dbReference>